<dbReference type="RefSeq" id="WP_280101944.1">
    <property type="nucleotide sequence ID" value="NZ_CP122979.1"/>
</dbReference>
<keyword evidence="1" id="KW-1133">Transmembrane helix</keyword>
<reference evidence="2" key="1">
    <citation type="submission" date="2023-04" db="EMBL/GenBank/DDBJ databases">
        <title>Completed genome of Mycoplasma lagogenitalium type strain 12MS.</title>
        <authorList>
            <person name="Spergser J."/>
        </authorList>
    </citation>
    <scope>NUCLEOTIDE SEQUENCE</scope>
    <source>
        <strain evidence="2">12MS</strain>
    </source>
</reference>
<gene>
    <name evidence="2" type="ORF">QEG99_04230</name>
</gene>
<accession>A0ABY8LVS9</accession>
<proteinExistence type="predicted"/>
<evidence type="ECO:0000313" key="3">
    <source>
        <dbReference type="Proteomes" id="UP001179842"/>
    </source>
</evidence>
<evidence type="ECO:0000256" key="1">
    <source>
        <dbReference type="SAM" id="Phobius"/>
    </source>
</evidence>
<keyword evidence="1" id="KW-0812">Transmembrane</keyword>
<protein>
    <submittedName>
        <fullName evidence="2">Uncharacterized protein</fullName>
    </submittedName>
</protein>
<sequence>MWLLIVQIVIFFLWNTGSSAILFLRIKTPYKIFKKTHVWGKMERINLFPYNTYVFATLGYMMNVIYSLFHYGYFSQPINITITFFASLIYIISVVFYTLGIYVSYKIRQNPLWLYKEK</sequence>
<feature type="transmembrane region" description="Helical" evidence="1">
    <location>
        <begin position="81"/>
        <end position="105"/>
    </location>
</feature>
<feature type="transmembrane region" description="Helical" evidence="1">
    <location>
        <begin position="47"/>
        <end position="69"/>
    </location>
</feature>
<feature type="transmembrane region" description="Helical" evidence="1">
    <location>
        <begin position="6"/>
        <end position="26"/>
    </location>
</feature>
<keyword evidence="1" id="KW-0472">Membrane</keyword>
<name>A0ABY8LVS9_9BACT</name>
<dbReference type="EMBL" id="CP122979">
    <property type="protein sequence ID" value="WGI36643.1"/>
    <property type="molecule type" value="Genomic_DNA"/>
</dbReference>
<dbReference type="Proteomes" id="UP001179842">
    <property type="component" value="Chromosome"/>
</dbReference>
<keyword evidence="3" id="KW-1185">Reference proteome</keyword>
<organism evidence="2 3">
    <name type="scientific">Mesomycoplasma lagogenitalium</name>
    <dbReference type="NCBI Taxonomy" id="171286"/>
    <lineage>
        <taxon>Bacteria</taxon>
        <taxon>Bacillati</taxon>
        <taxon>Mycoplasmatota</taxon>
        <taxon>Mycoplasmoidales</taxon>
        <taxon>Metamycoplasmataceae</taxon>
        <taxon>Mesomycoplasma</taxon>
    </lineage>
</organism>
<evidence type="ECO:0000313" key="2">
    <source>
        <dbReference type="EMBL" id="WGI36643.1"/>
    </source>
</evidence>